<dbReference type="GO" id="GO:0003700">
    <property type="term" value="F:DNA-binding transcription factor activity"/>
    <property type="evidence" value="ECO:0007669"/>
    <property type="project" value="InterPro"/>
</dbReference>
<dbReference type="OrthoDB" id="166070at2"/>
<dbReference type="HOGENOM" id="CLU_083287_27_4_9"/>
<organism evidence="5 6">
    <name type="scientific">Clostridium bornimense</name>
    <dbReference type="NCBI Taxonomy" id="1216932"/>
    <lineage>
        <taxon>Bacteria</taxon>
        <taxon>Bacillati</taxon>
        <taxon>Bacillota</taxon>
        <taxon>Clostridia</taxon>
        <taxon>Eubacteriales</taxon>
        <taxon>Clostridiaceae</taxon>
        <taxon>Clostridium</taxon>
    </lineage>
</organism>
<dbReference type="RefSeq" id="WP_044039525.1">
    <property type="nucleotide sequence ID" value="NZ_HG917868.1"/>
</dbReference>
<evidence type="ECO:0000313" key="5">
    <source>
        <dbReference type="EMBL" id="CDM69736.1"/>
    </source>
</evidence>
<proteinExistence type="predicted"/>
<dbReference type="InterPro" id="IPR036390">
    <property type="entry name" value="WH_DNA-bd_sf"/>
</dbReference>
<dbReference type="AlphaFoldDB" id="W6RYK0"/>
<dbReference type="PANTHER" id="PTHR42756:SF1">
    <property type="entry name" value="TRANSCRIPTIONAL REPRESSOR OF EMRAB OPERON"/>
    <property type="match status" value="1"/>
</dbReference>
<dbReference type="KEGG" id="clt:CM240_2612"/>
<dbReference type="SMART" id="SM00347">
    <property type="entry name" value="HTH_MARR"/>
    <property type="match status" value="1"/>
</dbReference>
<dbReference type="SUPFAM" id="SSF46785">
    <property type="entry name" value="Winged helix' DNA-binding domain"/>
    <property type="match status" value="1"/>
</dbReference>
<feature type="domain" description="HTH marR-type" evidence="4">
    <location>
        <begin position="10"/>
        <end position="147"/>
    </location>
</feature>
<keyword evidence="3" id="KW-0804">Transcription</keyword>
<dbReference type="CDD" id="cd00090">
    <property type="entry name" value="HTH_ARSR"/>
    <property type="match status" value="1"/>
</dbReference>
<dbReference type="InterPro" id="IPR036388">
    <property type="entry name" value="WH-like_DNA-bd_sf"/>
</dbReference>
<dbReference type="EMBL" id="HG917868">
    <property type="protein sequence ID" value="CDM69736.1"/>
    <property type="molecule type" value="Genomic_DNA"/>
</dbReference>
<sequence>MSDINLIDISKKLFSLLMSIHGKAFNPNEFAKGHCIPPSHIKVIFYLHGHDSASVSEIGKKLYISKPNMTPIIDKLVNEGFVTRYEDPNDRRVLRVKLSEKSIIFLDEVKENITKQFVSKLSVLDESELMELSNSADTIKNILSKLS</sequence>
<gene>
    <name evidence="5" type="ORF">CM240_2612</name>
</gene>
<accession>W6RYK0</accession>
<dbReference type="InterPro" id="IPR000835">
    <property type="entry name" value="HTH_MarR-typ"/>
</dbReference>
<keyword evidence="1" id="KW-0805">Transcription regulation</keyword>
<dbReference type="GO" id="GO:0003677">
    <property type="term" value="F:DNA binding"/>
    <property type="evidence" value="ECO:0007669"/>
    <property type="project" value="UniProtKB-KW"/>
</dbReference>
<dbReference type="PANTHER" id="PTHR42756">
    <property type="entry name" value="TRANSCRIPTIONAL REGULATOR, MARR"/>
    <property type="match status" value="1"/>
</dbReference>
<dbReference type="STRING" id="1216932.CM240_2612"/>
<dbReference type="Gene3D" id="1.10.10.10">
    <property type="entry name" value="Winged helix-like DNA-binding domain superfamily/Winged helix DNA-binding domain"/>
    <property type="match status" value="1"/>
</dbReference>
<dbReference type="PATRIC" id="fig|1216932.3.peg.2579"/>
<reference evidence="5 6" key="1">
    <citation type="submission" date="2013-11" db="EMBL/GenBank/DDBJ databases">
        <title>Complete genome sequence of Clostridum sp. M2/40.</title>
        <authorList>
            <person name="Wibberg D."/>
            <person name="Puehler A."/>
            <person name="Schlueter A."/>
        </authorList>
    </citation>
    <scope>NUCLEOTIDE SEQUENCE [LARGE SCALE GENOMIC DNA]</scope>
    <source>
        <strain evidence="6">M2/40</strain>
    </source>
</reference>
<dbReference type="InterPro" id="IPR011991">
    <property type="entry name" value="ArsR-like_HTH"/>
</dbReference>
<keyword evidence="2" id="KW-0238">DNA-binding</keyword>
<evidence type="ECO:0000256" key="3">
    <source>
        <dbReference type="ARBA" id="ARBA00023163"/>
    </source>
</evidence>
<dbReference type="Proteomes" id="UP000019426">
    <property type="component" value="Chromosome M2/40_rep1"/>
</dbReference>
<dbReference type="eggNOG" id="COG1846">
    <property type="taxonomic scope" value="Bacteria"/>
</dbReference>
<evidence type="ECO:0000259" key="4">
    <source>
        <dbReference type="PROSITE" id="PS50995"/>
    </source>
</evidence>
<evidence type="ECO:0000256" key="2">
    <source>
        <dbReference type="ARBA" id="ARBA00023125"/>
    </source>
</evidence>
<dbReference type="Pfam" id="PF01047">
    <property type="entry name" value="MarR"/>
    <property type="match status" value="1"/>
</dbReference>
<protein>
    <submittedName>
        <fullName evidence="5">Transcriptional regulator, MarR family</fullName>
    </submittedName>
</protein>
<name>W6RYK0_9CLOT</name>
<evidence type="ECO:0000313" key="6">
    <source>
        <dbReference type="Proteomes" id="UP000019426"/>
    </source>
</evidence>
<dbReference type="PRINTS" id="PR00598">
    <property type="entry name" value="HTHMARR"/>
</dbReference>
<dbReference type="PROSITE" id="PS50995">
    <property type="entry name" value="HTH_MARR_2"/>
    <property type="match status" value="1"/>
</dbReference>
<evidence type="ECO:0000256" key="1">
    <source>
        <dbReference type="ARBA" id="ARBA00023015"/>
    </source>
</evidence>
<keyword evidence="6" id="KW-1185">Reference proteome</keyword>